<evidence type="ECO:0000256" key="1">
    <source>
        <dbReference type="SAM" id="Phobius"/>
    </source>
</evidence>
<keyword evidence="1" id="KW-0472">Membrane</keyword>
<gene>
    <name evidence="2" type="ORF">A3G51_02960</name>
</gene>
<dbReference type="AlphaFoldDB" id="A0A1F8H9C6"/>
<accession>A0A1F8H9C6</accession>
<evidence type="ECO:0000313" key="3">
    <source>
        <dbReference type="Proteomes" id="UP000177745"/>
    </source>
</evidence>
<keyword evidence="1" id="KW-0812">Transmembrane</keyword>
<keyword evidence="1" id="KW-1133">Transmembrane helix</keyword>
<feature type="transmembrane region" description="Helical" evidence="1">
    <location>
        <begin position="68"/>
        <end position="89"/>
    </location>
</feature>
<dbReference type="EMBL" id="MGKY01000005">
    <property type="protein sequence ID" value="OGN34154.1"/>
    <property type="molecule type" value="Genomic_DNA"/>
</dbReference>
<name>A0A1F8H9C6_9BACT</name>
<reference evidence="2 3" key="1">
    <citation type="journal article" date="2016" name="Nat. Commun.">
        <title>Thousands of microbial genomes shed light on interconnected biogeochemical processes in an aquifer system.</title>
        <authorList>
            <person name="Anantharaman K."/>
            <person name="Brown C.T."/>
            <person name="Hug L.A."/>
            <person name="Sharon I."/>
            <person name="Castelle C.J."/>
            <person name="Probst A.J."/>
            <person name="Thomas B.C."/>
            <person name="Singh A."/>
            <person name="Wilkins M.J."/>
            <person name="Karaoz U."/>
            <person name="Brodie E.L."/>
            <person name="Williams K.H."/>
            <person name="Hubbard S.S."/>
            <person name="Banfield J.F."/>
        </authorList>
    </citation>
    <scope>NUCLEOTIDE SEQUENCE [LARGE SCALE GENOMIC DNA]</scope>
</reference>
<comment type="caution">
    <text evidence="2">The sequence shown here is derived from an EMBL/GenBank/DDBJ whole genome shotgun (WGS) entry which is preliminary data.</text>
</comment>
<proteinExistence type="predicted"/>
<evidence type="ECO:0000313" key="2">
    <source>
        <dbReference type="EMBL" id="OGN34154.1"/>
    </source>
</evidence>
<sequence>MKIFGPSQPEQITGGGRCSRRDTMAAASAGVSGGALEVIDCVLGLFVTVRVCASARVSHTKLTGITNMAQITIVGISKTFFFFSTVVLLRIQRIPSFDRTNRFIFYNILSHFVNINSKKGFFERSVILFKFFKISIIF</sequence>
<protein>
    <submittedName>
        <fullName evidence="2">Uncharacterized protein</fullName>
    </submittedName>
</protein>
<organism evidence="2 3">
    <name type="scientific">Candidatus Yanofskybacteria bacterium RIFCSPLOWO2_12_FULL_43_11b</name>
    <dbReference type="NCBI Taxonomy" id="1802710"/>
    <lineage>
        <taxon>Bacteria</taxon>
        <taxon>Candidatus Yanofskyibacteriota</taxon>
    </lineage>
</organism>
<dbReference type="Proteomes" id="UP000177745">
    <property type="component" value="Unassembled WGS sequence"/>
</dbReference>